<feature type="signal peptide" evidence="1">
    <location>
        <begin position="1"/>
        <end position="20"/>
    </location>
</feature>
<proteinExistence type="predicted"/>
<dbReference type="RefSeq" id="WP_196989836.1">
    <property type="nucleotide sequence ID" value="NZ_JADWYR010000001.1"/>
</dbReference>
<dbReference type="Pfam" id="PF11276">
    <property type="entry name" value="DUF3078"/>
    <property type="match status" value="1"/>
</dbReference>
<protein>
    <submittedName>
        <fullName evidence="2">DUF3078 domain-containing protein</fullName>
    </submittedName>
</protein>
<feature type="chain" id="PRO_5036677629" evidence="1">
    <location>
        <begin position="21"/>
        <end position="309"/>
    </location>
</feature>
<dbReference type="Proteomes" id="UP000628448">
    <property type="component" value="Unassembled WGS sequence"/>
</dbReference>
<reference evidence="2" key="1">
    <citation type="submission" date="2020-11" db="EMBL/GenBank/DDBJ databases">
        <title>Bacterial whole genome sequence for Panacibacter sp. DH6.</title>
        <authorList>
            <person name="Le V."/>
            <person name="Ko S."/>
            <person name="Ahn C.-Y."/>
            <person name="Oh H.-M."/>
        </authorList>
    </citation>
    <scope>NUCLEOTIDE SEQUENCE</scope>
    <source>
        <strain evidence="2">DH6</strain>
    </source>
</reference>
<keyword evidence="3" id="KW-1185">Reference proteome</keyword>
<dbReference type="EMBL" id="JADWYR010000001">
    <property type="protein sequence ID" value="MBG9375806.1"/>
    <property type="molecule type" value="Genomic_DNA"/>
</dbReference>
<dbReference type="InterPro" id="IPR021428">
    <property type="entry name" value="DUF3078"/>
</dbReference>
<keyword evidence="1" id="KW-0732">Signal</keyword>
<evidence type="ECO:0000313" key="3">
    <source>
        <dbReference type="Proteomes" id="UP000628448"/>
    </source>
</evidence>
<name>A0A931GTQ0_9BACT</name>
<accession>A0A931GTQ0</accession>
<organism evidence="2 3">
    <name type="scientific">Panacibacter microcysteis</name>
    <dbReference type="NCBI Taxonomy" id="2793269"/>
    <lineage>
        <taxon>Bacteria</taxon>
        <taxon>Pseudomonadati</taxon>
        <taxon>Bacteroidota</taxon>
        <taxon>Chitinophagia</taxon>
        <taxon>Chitinophagales</taxon>
        <taxon>Chitinophagaceae</taxon>
        <taxon>Panacibacter</taxon>
    </lineage>
</organism>
<evidence type="ECO:0000313" key="2">
    <source>
        <dbReference type="EMBL" id="MBG9375806.1"/>
    </source>
</evidence>
<dbReference type="AlphaFoldDB" id="A0A931GTQ0"/>
<evidence type="ECO:0000256" key="1">
    <source>
        <dbReference type="SAM" id="SignalP"/>
    </source>
</evidence>
<sequence length="309" mass="34463">MNKALFLFTLANLIFFGSKAQDETIKNLQAESGKSIKKDPNDTLQKTWKTGGTFSFSLAQGSLSNWAAGGDEFSLSANTFINGYAFYKKDKHSWDNNLDFYLGYVKTTSLGTRKVDDRIDILSKYGYALNSKLNLSLLGNLRTQFFKGYTYPDSDTKVYSSNIFAPAYVLLSPGLDYKPVKNLSIFFSPATARWVIVRDTALSTLFGLEAGKKARFEFGAYASINYAANLGKVVTYKGRLDLFSNYRQNPGNIDLYMTNQFAAKLSKVLSATYSLALIYDDDVRQFGPNKNAPRLQLQSLFGVGLLVKL</sequence>
<comment type="caution">
    <text evidence="2">The sequence shown here is derived from an EMBL/GenBank/DDBJ whole genome shotgun (WGS) entry which is preliminary data.</text>
</comment>
<gene>
    <name evidence="2" type="ORF">I5907_06140</name>
</gene>